<accession>A0ABP8K2M3</accession>
<dbReference type="EMBL" id="BAABFX010000033">
    <property type="protein sequence ID" value="GAA4399385.1"/>
    <property type="molecule type" value="Genomic_DNA"/>
</dbReference>
<reference evidence="3" key="1">
    <citation type="journal article" date="2019" name="Int. J. Syst. Evol. Microbiol.">
        <title>The Global Catalogue of Microorganisms (GCM) 10K type strain sequencing project: providing services to taxonomists for standard genome sequencing and annotation.</title>
        <authorList>
            <consortium name="The Broad Institute Genomics Platform"/>
            <consortium name="The Broad Institute Genome Sequencing Center for Infectious Disease"/>
            <person name="Wu L."/>
            <person name="Ma J."/>
        </authorList>
    </citation>
    <scope>NUCLEOTIDE SEQUENCE [LARGE SCALE GENOMIC DNA]</scope>
    <source>
        <strain evidence="3">JCM 17738</strain>
    </source>
</reference>
<evidence type="ECO:0000313" key="2">
    <source>
        <dbReference type="EMBL" id="GAA4399385.1"/>
    </source>
</evidence>
<name>A0ABP8K2M3_9MICO</name>
<sequence>MKTMTTAPSPTRGTTRSKVGLALAGLLSLSNIFSAFGDTAPEGEVGPPAVVLWAGTVLGIVGLVAVVIAWRTGNRRALRVAAGAIIITALTAVPAFFVDVPAWLKAAAAVGVLLTIASVVLMFSTQRGHATVTD</sequence>
<feature type="transmembrane region" description="Helical" evidence="1">
    <location>
        <begin position="50"/>
        <end position="70"/>
    </location>
</feature>
<comment type="caution">
    <text evidence="2">The sequence shown here is derived from an EMBL/GenBank/DDBJ whole genome shotgun (WGS) entry which is preliminary data.</text>
</comment>
<evidence type="ECO:0000313" key="3">
    <source>
        <dbReference type="Proteomes" id="UP001500390"/>
    </source>
</evidence>
<gene>
    <name evidence="2" type="ORF">GCM10023153_25450</name>
</gene>
<keyword evidence="1" id="KW-0812">Transmembrane</keyword>
<organism evidence="2 3">
    <name type="scientific">Ornithinibacter aureus</name>
    <dbReference type="NCBI Taxonomy" id="622664"/>
    <lineage>
        <taxon>Bacteria</taxon>
        <taxon>Bacillati</taxon>
        <taxon>Actinomycetota</taxon>
        <taxon>Actinomycetes</taxon>
        <taxon>Micrococcales</taxon>
        <taxon>Intrasporangiaceae</taxon>
        <taxon>Ornithinibacter</taxon>
    </lineage>
</organism>
<feature type="transmembrane region" description="Helical" evidence="1">
    <location>
        <begin position="77"/>
        <end position="97"/>
    </location>
</feature>
<keyword evidence="3" id="KW-1185">Reference proteome</keyword>
<evidence type="ECO:0000256" key="1">
    <source>
        <dbReference type="SAM" id="Phobius"/>
    </source>
</evidence>
<protein>
    <submittedName>
        <fullName evidence="2">Uncharacterized protein</fullName>
    </submittedName>
</protein>
<feature type="transmembrane region" description="Helical" evidence="1">
    <location>
        <begin position="103"/>
        <end position="123"/>
    </location>
</feature>
<dbReference type="Proteomes" id="UP001500390">
    <property type="component" value="Unassembled WGS sequence"/>
</dbReference>
<keyword evidence="1" id="KW-1133">Transmembrane helix</keyword>
<keyword evidence="1" id="KW-0472">Membrane</keyword>
<proteinExistence type="predicted"/>